<evidence type="ECO:0000256" key="4">
    <source>
        <dbReference type="ARBA" id="ARBA00023002"/>
    </source>
</evidence>
<dbReference type="GO" id="GO:0004497">
    <property type="term" value="F:monooxygenase activity"/>
    <property type="evidence" value="ECO:0007669"/>
    <property type="project" value="InterPro"/>
</dbReference>
<dbReference type="GO" id="GO:0004601">
    <property type="term" value="F:peroxidase activity"/>
    <property type="evidence" value="ECO:0007669"/>
    <property type="project" value="InterPro"/>
</dbReference>
<keyword evidence="2 6" id="KW-0479">Metal-binding</keyword>
<keyword evidence="3" id="KW-0223">Dioxygenase</keyword>
<dbReference type="InterPro" id="IPR019791">
    <property type="entry name" value="Haem_peroxidase_animal"/>
</dbReference>
<dbReference type="InterPro" id="IPR034812">
    <property type="entry name" value="Ppo-like_N"/>
</dbReference>
<protein>
    <recommendedName>
        <fullName evidence="10">Heme peroxidase</fullName>
    </recommendedName>
</protein>
<proteinExistence type="predicted"/>
<comment type="caution">
    <text evidence="8">The sequence shown here is derived from an EMBL/GenBank/DDBJ whole genome shotgun (WGS) entry which is preliminary data.</text>
</comment>
<dbReference type="AlphaFoldDB" id="A0A9W8JJP1"/>
<feature type="non-terminal residue" evidence="8">
    <location>
        <position position="1"/>
    </location>
</feature>
<dbReference type="Pfam" id="PF03098">
    <property type="entry name" value="An_peroxidase"/>
    <property type="match status" value="2"/>
</dbReference>
<dbReference type="OrthoDB" id="823504at2759"/>
<evidence type="ECO:0000256" key="1">
    <source>
        <dbReference type="ARBA" id="ARBA00022617"/>
    </source>
</evidence>
<dbReference type="PRINTS" id="PR00457">
    <property type="entry name" value="ANPEROXIDASE"/>
</dbReference>
<keyword evidence="1 6" id="KW-0349">Heme</keyword>
<evidence type="ECO:0000256" key="3">
    <source>
        <dbReference type="ARBA" id="ARBA00022964"/>
    </source>
</evidence>
<evidence type="ECO:0000256" key="7">
    <source>
        <dbReference type="SAM" id="MobiDB-lite"/>
    </source>
</evidence>
<evidence type="ECO:0000313" key="8">
    <source>
        <dbReference type="EMBL" id="KAJ2936956.1"/>
    </source>
</evidence>
<name>A0A9W8JJP1_9AGAR</name>
<dbReference type="GO" id="GO:0006979">
    <property type="term" value="P:response to oxidative stress"/>
    <property type="evidence" value="ECO:0007669"/>
    <property type="project" value="InterPro"/>
</dbReference>
<dbReference type="InterPro" id="IPR037120">
    <property type="entry name" value="Haem_peroxidase_sf_animal"/>
</dbReference>
<dbReference type="GO" id="GO:0005506">
    <property type="term" value="F:iron ion binding"/>
    <property type="evidence" value="ECO:0007669"/>
    <property type="project" value="InterPro"/>
</dbReference>
<dbReference type="Gene3D" id="1.10.640.10">
    <property type="entry name" value="Haem peroxidase domain superfamily, animal type"/>
    <property type="match status" value="1"/>
</dbReference>
<accession>A0A9W8JJP1</accession>
<evidence type="ECO:0000256" key="2">
    <source>
        <dbReference type="ARBA" id="ARBA00022723"/>
    </source>
</evidence>
<dbReference type="InterPro" id="IPR036396">
    <property type="entry name" value="Cyt_P450_sf"/>
</dbReference>
<evidence type="ECO:0000256" key="5">
    <source>
        <dbReference type="ARBA" id="ARBA00023004"/>
    </source>
</evidence>
<dbReference type="InterPro" id="IPR050783">
    <property type="entry name" value="Oxylipin_biosynth_metab"/>
</dbReference>
<dbReference type="PROSITE" id="PS50292">
    <property type="entry name" value="PEROXIDASE_3"/>
    <property type="match status" value="1"/>
</dbReference>
<feature type="binding site" description="axial binding residue" evidence="6">
    <location>
        <position position="402"/>
    </location>
    <ligand>
        <name>heme b</name>
        <dbReference type="ChEBI" id="CHEBI:60344"/>
    </ligand>
    <ligandPart>
        <name>Fe</name>
        <dbReference type="ChEBI" id="CHEBI:18248"/>
    </ligandPart>
</feature>
<keyword evidence="5 6" id="KW-0408">Iron</keyword>
<dbReference type="PANTHER" id="PTHR11903">
    <property type="entry name" value="PROSTAGLANDIN G/H SYNTHASE"/>
    <property type="match status" value="1"/>
</dbReference>
<dbReference type="SUPFAM" id="SSF48264">
    <property type="entry name" value="Cytochrome P450"/>
    <property type="match status" value="1"/>
</dbReference>
<organism evidence="8 9">
    <name type="scientific">Candolleomyces eurysporus</name>
    <dbReference type="NCBI Taxonomy" id="2828524"/>
    <lineage>
        <taxon>Eukaryota</taxon>
        <taxon>Fungi</taxon>
        <taxon>Dikarya</taxon>
        <taxon>Basidiomycota</taxon>
        <taxon>Agaricomycotina</taxon>
        <taxon>Agaricomycetes</taxon>
        <taxon>Agaricomycetidae</taxon>
        <taxon>Agaricales</taxon>
        <taxon>Agaricineae</taxon>
        <taxon>Psathyrellaceae</taxon>
        <taxon>Candolleomyces</taxon>
    </lineage>
</organism>
<dbReference type="EMBL" id="JANBPK010000008">
    <property type="protein sequence ID" value="KAJ2936956.1"/>
    <property type="molecule type" value="Genomic_DNA"/>
</dbReference>
<dbReference type="Gene3D" id="1.10.630.10">
    <property type="entry name" value="Cytochrome P450"/>
    <property type="match status" value="1"/>
</dbReference>
<evidence type="ECO:0000256" key="6">
    <source>
        <dbReference type="PIRSR" id="PIRSR619791-2"/>
    </source>
</evidence>
<evidence type="ECO:0000313" key="9">
    <source>
        <dbReference type="Proteomes" id="UP001140091"/>
    </source>
</evidence>
<feature type="compositionally biased region" description="Low complexity" evidence="7">
    <location>
        <begin position="27"/>
        <end position="48"/>
    </location>
</feature>
<dbReference type="GO" id="GO:0020037">
    <property type="term" value="F:heme binding"/>
    <property type="evidence" value="ECO:0007669"/>
    <property type="project" value="InterPro"/>
</dbReference>
<dbReference type="GO" id="GO:0006631">
    <property type="term" value="P:fatty acid metabolic process"/>
    <property type="evidence" value="ECO:0007669"/>
    <property type="project" value="UniProtKB-ARBA"/>
</dbReference>
<dbReference type="InterPro" id="IPR010255">
    <property type="entry name" value="Haem_peroxidase_sf"/>
</dbReference>
<dbReference type="Proteomes" id="UP001140091">
    <property type="component" value="Unassembled WGS sequence"/>
</dbReference>
<dbReference type="GO" id="GO:0051213">
    <property type="term" value="F:dioxygenase activity"/>
    <property type="evidence" value="ECO:0007669"/>
    <property type="project" value="UniProtKB-KW"/>
</dbReference>
<gene>
    <name evidence="8" type="ORF">H1R20_g147</name>
</gene>
<dbReference type="SUPFAM" id="SSF48113">
    <property type="entry name" value="Heme-dependent peroxidases"/>
    <property type="match status" value="1"/>
</dbReference>
<dbReference type="GO" id="GO:0016705">
    <property type="term" value="F:oxidoreductase activity, acting on paired donors, with incorporation or reduction of molecular oxygen"/>
    <property type="evidence" value="ECO:0007669"/>
    <property type="project" value="InterPro"/>
</dbReference>
<keyword evidence="4" id="KW-0560">Oxidoreductase</keyword>
<reference evidence="8" key="1">
    <citation type="submission" date="2022-06" db="EMBL/GenBank/DDBJ databases">
        <title>Genome Sequence of Candolleomyces eurysporus.</title>
        <authorList>
            <person name="Buettner E."/>
        </authorList>
    </citation>
    <scope>NUCLEOTIDE SEQUENCE</scope>
    <source>
        <strain evidence="8">VTCC 930004</strain>
    </source>
</reference>
<dbReference type="CDD" id="cd09817">
    <property type="entry name" value="linoleate_diol_synthase_like"/>
    <property type="match status" value="1"/>
</dbReference>
<sequence>MSESNSRPTISVKRMSTLFRKKDKEGPTSPSATSATASSSTAAQTQTAQEKDAKTEADTLKTFDEFKTKTKKGTPFDWNTGSFSAVLDLVRNKGSIDDRKLFLEHALTFVSRMEEGPMAQTISNKVVQLFYNDLTHPAATSISPKFAWRTADGSYNNIDIPEMGKAGTPYSRSVQSTHAMPANKLPDPGLLFDTLLRREGFEKHPGGLSSLMFAFATLVIHSVFRTSHRDVNINETSSYVDLGPLYGNNEDDHNRVRARDGYGTLYPDCFAEDRLLLLPPAVCTLLVLFNRNHNYIAAKLLEINERGNWVDPKTLSLDDPKSRAKLIQQDEEIFQTARHCNIGWFGTVVFSDYFSCILGLVREGNSWSLSPFDEIRMDDHTLFERGKGNVCSVEFNCLYRWHATTSREAEAQTEQVFNHLFPGKAVDDVTPMDFKMAAYKIQSTRPPTNEWTFGGLKRQEDGSFADGDLANILHNATEQPAGAFRARGTPAVMRLNEIMGIEQSRKWGVCSMNEFRKYLGLKTFSSFLEWNSDPEIASAAELLYGDIDNLELYVGLQAEEAKPLVDGAGLCPGYTISRAILSDAIALTRGDRFFTHDFTPFNLTAWGFQDCQRDPGAFGFGSTLGRLFLRTLPHHFTENSIYTFFPLMTPESMKVHLKKMNLLDQYDVSRPKVRSPHAIIDDQEAVVAILKDSSAFSTPYGEKVARIIKGKGFYPTGDKNEQKIVTDALSGSPPLVEKIGEFFYSATKKLVEQKSFTFVGGKTKGIDIVRDVFRVVPILWLANLTGIELKTSKEGEGDYTPQEFFEVLSDIYAFVFLNVDRSKVMVLQEKIKKGMPKLIDRITDNLGLFSGTKATVNGLMSTLFKHKKPDHHEIIHRLTENAVYKDRYVLCNTLLTIMVVANAELSLALTNAVDLLLDKTKELQPLAASKDVSKLRGYVYEALRLSPPFAGVYRVSSSDQSVAGYNFKKGERVFLDIFEANQKKGPDVAHPAKDLLRAEGAFDYLGESLTVEIMAQVLRAVFEKDGLVRAPGHSGLLQKFKDDSRPECHYAYLNHGHSICEWPTSLSVLYSA</sequence>
<keyword evidence="9" id="KW-1185">Reference proteome</keyword>
<evidence type="ECO:0008006" key="10">
    <source>
        <dbReference type="Google" id="ProtNLM"/>
    </source>
</evidence>
<dbReference type="PANTHER" id="PTHR11903:SF37">
    <property type="entry name" value="PSI-PRODUCING OXYGENASE A"/>
    <property type="match status" value="1"/>
</dbReference>
<feature type="region of interest" description="Disordered" evidence="7">
    <location>
        <begin position="1"/>
        <end position="56"/>
    </location>
</feature>